<gene>
    <name evidence="11" type="ORF">L210DRAFT_3627492</name>
</gene>
<keyword evidence="6" id="KW-0560">Oxidoreductase</keyword>
<keyword evidence="12" id="KW-1185">Reference proteome</keyword>
<evidence type="ECO:0000313" key="12">
    <source>
        <dbReference type="Proteomes" id="UP001194468"/>
    </source>
</evidence>
<dbReference type="PANTHER" id="PTHR46300">
    <property type="entry name" value="P450, PUTATIVE (EUROFUNG)-RELATED-RELATED"/>
    <property type="match status" value="1"/>
</dbReference>
<reference evidence="11" key="2">
    <citation type="journal article" date="2020" name="Nat. Commun.">
        <title>Large-scale genome sequencing of mycorrhizal fungi provides insights into the early evolution of symbiotic traits.</title>
        <authorList>
            <person name="Miyauchi S."/>
            <person name="Kiss E."/>
            <person name="Kuo A."/>
            <person name="Drula E."/>
            <person name="Kohler A."/>
            <person name="Sanchez-Garcia M."/>
            <person name="Morin E."/>
            <person name="Andreopoulos B."/>
            <person name="Barry K.W."/>
            <person name="Bonito G."/>
            <person name="Buee M."/>
            <person name="Carver A."/>
            <person name="Chen C."/>
            <person name="Cichocki N."/>
            <person name="Clum A."/>
            <person name="Culley D."/>
            <person name="Crous P.W."/>
            <person name="Fauchery L."/>
            <person name="Girlanda M."/>
            <person name="Hayes R.D."/>
            <person name="Keri Z."/>
            <person name="LaButti K."/>
            <person name="Lipzen A."/>
            <person name="Lombard V."/>
            <person name="Magnuson J."/>
            <person name="Maillard F."/>
            <person name="Murat C."/>
            <person name="Nolan M."/>
            <person name="Ohm R.A."/>
            <person name="Pangilinan J."/>
            <person name="Pereira M.F."/>
            <person name="Perotto S."/>
            <person name="Peter M."/>
            <person name="Pfister S."/>
            <person name="Riley R."/>
            <person name="Sitrit Y."/>
            <person name="Stielow J.B."/>
            <person name="Szollosi G."/>
            <person name="Zifcakova L."/>
            <person name="Stursova M."/>
            <person name="Spatafora J.W."/>
            <person name="Tedersoo L."/>
            <person name="Vaario L.M."/>
            <person name="Yamada A."/>
            <person name="Yan M."/>
            <person name="Wang P."/>
            <person name="Xu J."/>
            <person name="Bruns T."/>
            <person name="Baldrian P."/>
            <person name="Vilgalys R."/>
            <person name="Dunand C."/>
            <person name="Henrissat B."/>
            <person name="Grigoriev I.V."/>
            <person name="Hibbett D."/>
            <person name="Nagy L.G."/>
            <person name="Martin F.M."/>
        </authorList>
    </citation>
    <scope>NUCLEOTIDE SEQUENCE</scope>
    <source>
        <strain evidence="11">BED1</strain>
    </source>
</reference>
<dbReference type="PRINTS" id="PR00385">
    <property type="entry name" value="P450"/>
</dbReference>
<evidence type="ECO:0000256" key="10">
    <source>
        <dbReference type="SAM" id="Phobius"/>
    </source>
</evidence>
<dbReference type="PANTHER" id="PTHR46300:SF1">
    <property type="entry name" value="P450, PUTATIVE (EUROFUNG)-RELATED"/>
    <property type="match status" value="1"/>
</dbReference>
<evidence type="ECO:0000256" key="7">
    <source>
        <dbReference type="ARBA" id="ARBA00023004"/>
    </source>
</evidence>
<dbReference type="AlphaFoldDB" id="A0AAD4C4F5"/>
<name>A0AAD4C4F5_BOLED</name>
<dbReference type="InterPro" id="IPR050364">
    <property type="entry name" value="Cytochrome_P450_fung"/>
</dbReference>
<evidence type="ECO:0000313" key="11">
    <source>
        <dbReference type="EMBL" id="KAF8448802.1"/>
    </source>
</evidence>
<comment type="cofactor">
    <cofactor evidence="1 9">
        <name>heme</name>
        <dbReference type="ChEBI" id="CHEBI:30413"/>
    </cofactor>
</comment>
<evidence type="ECO:0000256" key="9">
    <source>
        <dbReference type="PIRSR" id="PIRSR602401-1"/>
    </source>
</evidence>
<dbReference type="EMBL" id="WHUW01000003">
    <property type="protein sequence ID" value="KAF8448802.1"/>
    <property type="molecule type" value="Genomic_DNA"/>
</dbReference>
<dbReference type="GO" id="GO:0016705">
    <property type="term" value="F:oxidoreductase activity, acting on paired donors, with incorporation or reduction of molecular oxygen"/>
    <property type="evidence" value="ECO:0007669"/>
    <property type="project" value="InterPro"/>
</dbReference>
<keyword evidence="10" id="KW-0812">Transmembrane</keyword>
<keyword evidence="4 9" id="KW-0349">Heme</keyword>
<dbReference type="GO" id="GO:0004497">
    <property type="term" value="F:monooxygenase activity"/>
    <property type="evidence" value="ECO:0007669"/>
    <property type="project" value="UniProtKB-KW"/>
</dbReference>
<keyword evidence="5 9" id="KW-0479">Metal-binding</keyword>
<keyword evidence="10" id="KW-0472">Membrane</keyword>
<accession>A0AAD4C4F5</accession>
<evidence type="ECO:0000256" key="8">
    <source>
        <dbReference type="ARBA" id="ARBA00023033"/>
    </source>
</evidence>
<evidence type="ECO:0000256" key="3">
    <source>
        <dbReference type="ARBA" id="ARBA00010617"/>
    </source>
</evidence>
<sequence length="513" mass="57699">MALTYGNGVGITGPVLPWTYLAGGVAAATTLVLLSKRLLWTPTHKNGIPLPPGPPATWFWESPMPKMHVAHGLTALVERYGPIISLRRGSHVTIVIGRMDAASEIMEKEGGALVDRPHLISASDIFSRGMRLLLEPAGDRFRRLRRAAHTHLQPKAAQKYEEIQAETAKDVILDVLNDPKRHMLHAQRYATSVILRVTYGKTSPTSNDDPEMVRVRQALANFETAMRPGAYLVDRIPWLKYVPGYGRQLKKFHRYELALFRDQLNRVRDDMATNNAGPSFGKTLLEHLDDHRLSDDEMAYLAGAFLGAGSDTTASGITMMIMAAVCHPEAQARVQAELDKVVGKDRTPTFEDWDMLPQLHAFMLEALRWRPVAPLGFAHRATKDIIWSGQCIPAGATVVGCHWAISRDPEVFPDPETFNPRRWLTEDGRVRRDMHFFTYGFGRRVCPGQHVANRSLYITLAYLLWSFRISERPEAPIDLGPSGFRDAIVFHPKSFEAEFVPRVEEEQLRELMA</sequence>
<dbReference type="GO" id="GO:0020037">
    <property type="term" value="F:heme binding"/>
    <property type="evidence" value="ECO:0007669"/>
    <property type="project" value="InterPro"/>
</dbReference>
<feature type="binding site" description="axial binding residue" evidence="9">
    <location>
        <position position="446"/>
    </location>
    <ligand>
        <name>heme</name>
        <dbReference type="ChEBI" id="CHEBI:30413"/>
    </ligand>
    <ligandPart>
        <name>Fe</name>
        <dbReference type="ChEBI" id="CHEBI:18248"/>
    </ligandPart>
</feature>
<keyword evidence="10" id="KW-1133">Transmembrane helix</keyword>
<dbReference type="PRINTS" id="PR00463">
    <property type="entry name" value="EP450I"/>
</dbReference>
<keyword evidence="8" id="KW-0503">Monooxygenase</keyword>
<evidence type="ECO:0000256" key="5">
    <source>
        <dbReference type="ARBA" id="ARBA00022723"/>
    </source>
</evidence>
<evidence type="ECO:0000256" key="2">
    <source>
        <dbReference type="ARBA" id="ARBA00005179"/>
    </source>
</evidence>
<dbReference type="Pfam" id="PF00067">
    <property type="entry name" value="p450"/>
    <property type="match status" value="1"/>
</dbReference>
<dbReference type="InterPro" id="IPR036396">
    <property type="entry name" value="Cyt_P450_sf"/>
</dbReference>
<reference evidence="11" key="1">
    <citation type="submission" date="2019-10" db="EMBL/GenBank/DDBJ databases">
        <authorList>
            <consortium name="DOE Joint Genome Institute"/>
            <person name="Kuo A."/>
            <person name="Miyauchi S."/>
            <person name="Kiss E."/>
            <person name="Drula E."/>
            <person name="Kohler A."/>
            <person name="Sanchez-Garcia M."/>
            <person name="Andreopoulos B."/>
            <person name="Barry K.W."/>
            <person name="Bonito G."/>
            <person name="Buee M."/>
            <person name="Carver A."/>
            <person name="Chen C."/>
            <person name="Cichocki N."/>
            <person name="Clum A."/>
            <person name="Culley D."/>
            <person name="Crous P.W."/>
            <person name="Fauchery L."/>
            <person name="Girlanda M."/>
            <person name="Hayes R."/>
            <person name="Keri Z."/>
            <person name="LaButti K."/>
            <person name="Lipzen A."/>
            <person name="Lombard V."/>
            <person name="Magnuson J."/>
            <person name="Maillard F."/>
            <person name="Morin E."/>
            <person name="Murat C."/>
            <person name="Nolan M."/>
            <person name="Ohm R."/>
            <person name="Pangilinan J."/>
            <person name="Pereira M."/>
            <person name="Perotto S."/>
            <person name="Peter M."/>
            <person name="Riley R."/>
            <person name="Sitrit Y."/>
            <person name="Stielow B."/>
            <person name="Szollosi G."/>
            <person name="Zifcakova L."/>
            <person name="Stursova M."/>
            <person name="Spatafora J.W."/>
            <person name="Tedersoo L."/>
            <person name="Vaario L.-M."/>
            <person name="Yamada A."/>
            <person name="Yan M."/>
            <person name="Wang P."/>
            <person name="Xu J."/>
            <person name="Bruns T."/>
            <person name="Baldrian P."/>
            <person name="Vilgalys R."/>
            <person name="Henrissat B."/>
            <person name="Grigoriev I.V."/>
            <person name="Hibbett D."/>
            <person name="Nagy L.G."/>
            <person name="Martin F.M."/>
        </authorList>
    </citation>
    <scope>NUCLEOTIDE SEQUENCE</scope>
    <source>
        <strain evidence="11">BED1</strain>
    </source>
</reference>
<dbReference type="Gene3D" id="1.10.630.10">
    <property type="entry name" value="Cytochrome P450"/>
    <property type="match status" value="1"/>
</dbReference>
<dbReference type="SUPFAM" id="SSF48264">
    <property type="entry name" value="Cytochrome P450"/>
    <property type="match status" value="1"/>
</dbReference>
<feature type="transmembrane region" description="Helical" evidence="10">
    <location>
        <begin position="15"/>
        <end position="35"/>
    </location>
</feature>
<proteinExistence type="inferred from homology"/>
<comment type="caution">
    <text evidence="11">The sequence shown here is derived from an EMBL/GenBank/DDBJ whole genome shotgun (WGS) entry which is preliminary data.</text>
</comment>
<evidence type="ECO:0000256" key="4">
    <source>
        <dbReference type="ARBA" id="ARBA00022617"/>
    </source>
</evidence>
<organism evidence="11 12">
    <name type="scientific">Boletus edulis BED1</name>
    <dbReference type="NCBI Taxonomy" id="1328754"/>
    <lineage>
        <taxon>Eukaryota</taxon>
        <taxon>Fungi</taxon>
        <taxon>Dikarya</taxon>
        <taxon>Basidiomycota</taxon>
        <taxon>Agaricomycotina</taxon>
        <taxon>Agaricomycetes</taxon>
        <taxon>Agaricomycetidae</taxon>
        <taxon>Boletales</taxon>
        <taxon>Boletineae</taxon>
        <taxon>Boletaceae</taxon>
        <taxon>Boletoideae</taxon>
        <taxon>Boletus</taxon>
    </lineage>
</organism>
<keyword evidence="7 9" id="KW-0408">Iron</keyword>
<comment type="similarity">
    <text evidence="3">Belongs to the cytochrome P450 family.</text>
</comment>
<evidence type="ECO:0000256" key="6">
    <source>
        <dbReference type="ARBA" id="ARBA00023002"/>
    </source>
</evidence>
<comment type="pathway">
    <text evidence="2">Secondary metabolite biosynthesis.</text>
</comment>
<dbReference type="InterPro" id="IPR002401">
    <property type="entry name" value="Cyt_P450_E_grp-I"/>
</dbReference>
<protein>
    <submittedName>
        <fullName evidence="11">Cytochrome P450</fullName>
    </submittedName>
</protein>
<dbReference type="Proteomes" id="UP001194468">
    <property type="component" value="Unassembled WGS sequence"/>
</dbReference>
<evidence type="ECO:0000256" key="1">
    <source>
        <dbReference type="ARBA" id="ARBA00001971"/>
    </source>
</evidence>
<dbReference type="GO" id="GO:0005506">
    <property type="term" value="F:iron ion binding"/>
    <property type="evidence" value="ECO:0007669"/>
    <property type="project" value="InterPro"/>
</dbReference>
<dbReference type="CDD" id="cd11065">
    <property type="entry name" value="CYP64-like"/>
    <property type="match status" value="1"/>
</dbReference>
<dbReference type="InterPro" id="IPR001128">
    <property type="entry name" value="Cyt_P450"/>
</dbReference>